<feature type="transmembrane region" description="Helical" evidence="1">
    <location>
        <begin position="106"/>
        <end position="128"/>
    </location>
</feature>
<feature type="transmembrane region" description="Helical" evidence="1">
    <location>
        <begin position="76"/>
        <end position="94"/>
    </location>
</feature>
<organism evidence="2 3">
    <name type="scientific">Robbsia betulipollinis</name>
    <dbReference type="NCBI Taxonomy" id="2981849"/>
    <lineage>
        <taxon>Bacteria</taxon>
        <taxon>Pseudomonadati</taxon>
        <taxon>Pseudomonadota</taxon>
        <taxon>Betaproteobacteria</taxon>
        <taxon>Burkholderiales</taxon>
        <taxon>Burkholderiaceae</taxon>
        <taxon>Robbsia</taxon>
    </lineage>
</organism>
<keyword evidence="1" id="KW-0472">Membrane</keyword>
<name>A0ABT3ZHD9_9BURK</name>
<accession>A0ABT3ZHD9</accession>
<keyword evidence="3" id="KW-1185">Reference proteome</keyword>
<keyword evidence="1" id="KW-1133">Transmembrane helix</keyword>
<reference evidence="2" key="1">
    <citation type="submission" date="2022-11" db="EMBL/GenBank/DDBJ databases">
        <title>Robbsia betulipollinis sp. nov., isolated from pollen of birch (Betula pendula).</title>
        <authorList>
            <person name="Shi H."/>
            <person name="Ambika Manirajan B."/>
            <person name="Ratering S."/>
            <person name="Geissler-Plaum R."/>
            <person name="Schnell S."/>
        </authorList>
    </citation>
    <scope>NUCLEOTIDE SEQUENCE</scope>
    <source>
        <strain evidence="2">Bb-Pol-6</strain>
    </source>
</reference>
<feature type="transmembrane region" description="Helical" evidence="1">
    <location>
        <begin position="6"/>
        <end position="28"/>
    </location>
</feature>
<evidence type="ECO:0000313" key="2">
    <source>
        <dbReference type="EMBL" id="MCY0385946.1"/>
    </source>
</evidence>
<dbReference type="PROSITE" id="PS51257">
    <property type="entry name" value="PROKAR_LIPOPROTEIN"/>
    <property type="match status" value="1"/>
</dbReference>
<evidence type="ECO:0000313" key="3">
    <source>
        <dbReference type="Proteomes" id="UP001082899"/>
    </source>
</evidence>
<gene>
    <name evidence="2" type="ORF">OVY01_01545</name>
</gene>
<proteinExistence type="predicted"/>
<dbReference type="InterPro" id="IPR018687">
    <property type="entry name" value="DUF2177_membr"/>
</dbReference>
<keyword evidence="1" id="KW-0812">Transmembrane</keyword>
<dbReference type="Pfam" id="PF09945">
    <property type="entry name" value="DUF2177"/>
    <property type="match status" value="1"/>
</dbReference>
<sequence length="134" mass="14648">MARYVVAYLVAAVVFLGCDFIYLRFAGAPMYRQALGDQLADPMRIGPGILFYLIFIAGLVFFAVAPAFATGDWKTALLRGAALGFVAYATYELTNHATLARWTPRLVVVDMTWGTVLSGVAAALSYALTVRWTR</sequence>
<evidence type="ECO:0000256" key="1">
    <source>
        <dbReference type="SAM" id="Phobius"/>
    </source>
</evidence>
<dbReference type="Proteomes" id="UP001082899">
    <property type="component" value="Unassembled WGS sequence"/>
</dbReference>
<dbReference type="EMBL" id="JAPMXC010000001">
    <property type="protein sequence ID" value="MCY0385946.1"/>
    <property type="molecule type" value="Genomic_DNA"/>
</dbReference>
<feature type="transmembrane region" description="Helical" evidence="1">
    <location>
        <begin position="49"/>
        <end position="70"/>
    </location>
</feature>
<comment type="caution">
    <text evidence="2">The sequence shown here is derived from an EMBL/GenBank/DDBJ whole genome shotgun (WGS) entry which is preliminary data.</text>
</comment>
<dbReference type="RefSeq" id="WP_267845109.1">
    <property type="nucleotide sequence ID" value="NZ_JAPMXC010000001.1"/>
</dbReference>
<protein>
    <submittedName>
        <fullName evidence="2">DUF2177 family protein</fullName>
    </submittedName>
</protein>